<dbReference type="PANTHER" id="PTHR19857">
    <property type="entry name" value="MITOCHONDRIAL DIVISION PROTEIN 1-RELATED"/>
    <property type="match status" value="1"/>
</dbReference>
<keyword evidence="6" id="KW-1185">Reference proteome</keyword>
<keyword evidence="4" id="KW-1133">Transmembrane helix</keyword>
<dbReference type="Pfam" id="PF00400">
    <property type="entry name" value="WD40"/>
    <property type="match status" value="1"/>
</dbReference>
<evidence type="ECO:0000256" key="4">
    <source>
        <dbReference type="SAM" id="Phobius"/>
    </source>
</evidence>
<dbReference type="PROSITE" id="PS50082">
    <property type="entry name" value="WD_REPEATS_2"/>
    <property type="match status" value="2"/>
</dbReference>
<evidence type="ECO:0000313" key="5">
    <source>
        <dbReference type="EMBL" id="CAD6549765.1"/>
    </source>
</evidence>
<dbReference type="InterPro" id="IPR051179">
    <property type="entry name" value="WD_repeat_multifunction"/>
</dbReference>
<dbReference type="EMBL" id="CAJHCQ010000014">
    <property type="protein sequence ID" value="CAD6549765.1"/>
    <property type="molecule type" value="Genomic_DNA"/>
</dbReference>
<feature type="repeat" description="WD" evidence="3">
    <location>
        <begin position="908"/>
        <end position="937"/>
    </location>
</feature>
<keyword evidence="4" id="KW-0812">Transmembrane</keyword>
<evidence type="ECO:0000256" key="1">
    <source>
        <dbReference type="ARBA" id="ARBA00022574"/>
    </source>
</evidence>
<name>A0ABM8NYP9_9BURK</name>
<comment type="caution">
    <text evidence="5">The sequence shown here is derived from an EMBL/GenBank/DDBJ whole genome shotgun (WGS) entry which is preliminary data.</text>
</comment>
<organism evidence="5 6">
    <name type="scientific">Paraburkholderia hiiakae</name>
    <dbReference type="NCBI Taxonomy" id="1081782"/>
    <lineage>
        <taxon>Bacteria</taxon>
        <taxon>Pseudomonadati</taxon>
        <taxon>Pseudomonadota</taxon>
        <taxon>Betaproteobacteria</taxon>
        <taxon>Burkholderiales</taxon>
        <taxon>Burkholderiaceae</taxon>
        <taxon>Paraburkholderia</taxon>
    </lineage>
</organism>
<dbReference type="InterPro" id="IPR011044">
    <property type="entry name" value="Quino_amine_DH_bsu"/>
</dbReference>
<dbReference type="SUPFAM" id="SSF50998">
    <property type="entry name" value="Quinoprotein alcohol dehydrogenase-like"/>
    <property type="match status" value="2"/>
</dbReference>
<keyword evidence="4" id="KW-0472">Membrane</keyword>
<evidence type="ECO:0000313" key="6">
    <source>
        <dbReference type="Proteomes" id="UP000656319"/>
    </source>
</evidence>
<proteinExistence type="predicted"/>
<feature type="repeat" description="WD" evidence="3">
    <location>
        <begin position="555"/>
        <end position="589"/>
    </location>
</feature>
<protein>
    <recommendedName>
        <fullName evidence="7">WD40 repeat protein</fullName>
    </recommendedName>
</protein>
<dbReference type="InterPro" id="IPR001680">
    <property type="entry name" value="WD40_rpt"/>
</dbReference>
<evidence type="ECO:0000256" key="3">
    <source>
        <dbReference type="PROSITE-ProRule" id="PRU00221"/>
    </source>
</evidence>
<dbReference type="Gene3D" id="2.130.10.10">
    <property type="entry name" value="YVTN repeat-like/Quinoprotein amine dehydrogenase"/>
    <property type="match status" value="4"/>
</dbReference>
<dbReference type="SMART" id="SM00320">
    <property type="entry name" value="WD40"/>
    <property type="match status" value="8"/>
</dbReference>
<gene>
    <name evidence="5" type="ORF">LMG27952_04908</name>
</gene>
<dbReference type="SUPFAM" id="SSF50969">
    <property type="entry name" value="YVTN repeat-like/Quinoprotein amine dehydrogenase"/>
    <property type="match status" value="1"/>
</dbReference>
<sequence length="1113" mass="119814">MDIALRQRRRSSALIRSQGGVVRRLQAVLLITLLGWMALQSTHATPPRLEPQLAPSDSAGLYAAQRGKGYVANLGNSGEVSLWRWDADSNRLERVLTLRDTASTLRLTNDGGAEEPLLAVGTFHGEIKLYDTTGRLLCRSQLPQYADSSQEPQDAVIVQIEASEAQNVVVAADNRGAVHLWDARCKERKLNAYKHDLPVTSLVLSKNIAITASSDGTLGAIELTGAEPLPRMRFSEELFGIRTLALAEDGSRFALAVLSGLYLFETGQLEQMFRSGQKPKLLRKLEASARAVALLRPGDRLLYQDSFAGLMLWDLRTGETRQLRQEVSQFSVAADGATVYVVPSYARDLQVFRLGFSQADPPVRLSSTEAISGIAIAQGRIVAATARGKIRFIDAEGIVEPVGVDTGKEVYTFAMSKDGSAIALASSGIGIDVLDAKTLASESHYYGGVVSERASGNLSANMQTTALDFFPDGKSFAAVSTFGVVSLWDRHKAGPVHEYTADSVTRLRLSPDGQHVALMIDDDLDDKKEQMIIIANLKDREDRVKIHEPHGRNLVTSITFSAKGDLLATVGSDDRTKVWDATRGTMIEEFAMDDPVGIYTAEFIEGDQALLLIMKDGSVAVLDRKGGAAPKLRYSSNASAWAAGRLEARATAVSPDGAIAVVGTRDGSVLVWRYGLQLLTEVSSSSVSLSSMAISFAYLVCGSSNSVPMCWDLQRGLLPVPAQAENGSVESIAASPSGHAIAAIRQVGYVTVWPADSPRKAVTVPTDGISGQLWWSLDGSTIYVVGADYGSDVVTRLAVDSAGASAKAMAPWKAPGRISGLFPLEDGGIAVMVGQEIHVLQPSLRETERIIVPESCVQHLRFQPVSFLSRDLVAYSCDESVLVMKREGSGWRQILSQKTFGMPSGFGFDPKRKLLVSGDSRGDLNVWDLQAGKLLARLSVGQPIQAVGMRGDMLVAGTADGQLLFYRLSDQAELGRAILDADGAMVASADGWYGVSGRPALQLAAIESSKESASETISSRNSMATVNAVLLERDQWTVRVRELLARQISLARASFVSLSFLEQLGVIAVALYSALVLVMAVAWVFAPARLFVWSLKLSSSWTANSMSRLQEGA</sequence>
<dbReference type="Proteomes" id="UP000656319">
    <property type="component" value="Unassembled WGS sequence"/>
</dbReference>
<dbReference type="PANTHER" id="PTHR19857:SF8">
    <property type="entry name" value="ANGIO-ASSOCIATED MIGRATORY CELL PROTEIN"/>
    <property type="match status" value="1"/>
</dbReference>
<accession>A0ABM8NYP9</accession>
<evidence type="ECO:0008006" key="7">
    <source>
        <dbReference type="Google" id="ProtNLM"/>
    </source>
</evidence>
<evidence type="ECO:0000256" key="2">
    <source>
        <dbReference type="ARBA" id="ARBA00022737"/>
    </source>
</evidence>
<reference evidence="5 6" key="1">
    <citation type="submission" date="2020-10" db="EMBL/GenBank/DDBJ databases">
        <authorList>
            <person name="Peeters C."/>
        </authorList>
    </citation>
    <scope>NUCLEOTIDE SEQUENCE [LARGE SCALE GENOMIC DNA]</scope>
    <source>
        <strain evidence="5 6">LMG 27952</strain>
    </source>
</reference>
<dbReference type="InterPro" id="IPR011047">
    <property type="entry name" value="Quinoprotein_ADH-like_sf"/>
</dbReference>
<keyword evidence="1 3" id="KW-0853">WD repeat</keyword>
<feature type="transmembrane region" description="Helical" evidence="4">
    <location>
        <begin position="1064"/>
        <end position="1086"/>
    </location>
</feature>
<dbReference type="InterPro" id="IPR015943">
    <property type="entry name" value="WD40/YVTN_repeat-like_dom_sf"/>
</dbReference>
<keyword evidence="2" id="KW-0677">Repeat</keyword>
<feature type="transmembrane region" description="Helical" evidence="4">
    <location>
        <begin position="21"/>
        <end position="39"/>
    </location>
</feature>